<gene>
    <name evidence="1" type="ORF">BDA96_02G436000</name>
</gene>
<proteinExistence type="predicted"/>
<reference evidence="1" key="1">
    <citation type="journal article" date="2019" name="BMC Genomics">
        <title>A new reference genome for Sorghum bicolor reveals high levels of sequence similarity between sweet and grain genotypes: implications for the genetics of sugar metabolism.</title>
        <authorList>
            <person name="Cooper E.A."/>
            <person name="Brenton Z.W."/>
            <person name="Flinn B.S."/>
            <person name="Jenkins J."/>
            <person name="Shu S."/>
            <person name="Flowers D."/>
            <person name="Luo F."/>
            <person name="Wang Y."/>
            <person name="Xia P."/>
            <person name="Barry K."/>
            <person name="Daum C."/>
            <person name="Lipzen A."/>
            <person name="Yoshinaga Y."/>
            <person name="Schmutz J."/>
            <person name="Saski C."/>
            <person name="Vermerris W."/>
            <person name="Kresovich S."/>
        </authorList>
    </citation>
    <scope>NUCLEOTIDE SEQUENCE</scope>
</reference>
<reference evidence="1" key="2">
    <citation type="submission" date="2020-10" db="EMBL/GenBank/DDBJ databases">
        <authorList>
            <person name="Cooper E.A."/>
            <person name="Brenton Z.W."/>
            <person name="Flinn B.S."/>
            <person name="Jenkins J."/>
            <person name="Shu S."/>
            <person name="Flowers D."/>
            <person name="Luo F."/>
            <person name="Wang Y."/>
            <person name="Xia P."/>
            <person name="Barry K."/>
            <person name="Daum C."/>
            <person name="Lipzen A."/>
            <person name="Yoshinaga Y."/>
            <person name="Schmutz J."/>
            <person name="Saski C."/>
            <person name="Vermerris W."/>
            <person name="Kresovich S."/>
        </authorList>
    </citation>
    <scope>NUCLEOTIDE SEQUENCE</scope>
</reference>
<dbReference type="EMBL" id="CM027681">
    <property type="protein sequence ID" value="KAG0546303.1"/>
    <property type="molecule type" value="Genomic_DNA"/>
</dbReference>
<dbReference type="AlphaFoldDB" id="A0A921RUR9"/>
<dbReference type="Proteomes" id="UP000807115">
    <property type="component" value="Chromosome 2"/>
</dbReference>
<protein>
    <submittedName>
        <fullName evidence="1">Uncharacterized protein</fullName>
    </submittedName>
</protein>
<evidence type="ECO:0000313" key="2">
    <source>
        <dbReference type="Proteomes" id="UP000807115"/>
    </source>
</evidence>
<comment type="caution">
    <text evidence="1">The sequence shown here is derived from an EMBL/GenBank/DDBJ whole genome shotgun (WGS) entry which is preliminary data.</text>
</comment>
<name>A0A921RUR9_SORBI</name>
<organism evidence="1 2">
    <name type="scientific">Sorghum bicolor</name>
    <name type="common">Sorghum</name>
    <name type="synonym">Sorghum vulgare</name>
    <dbReference type="NCBI Taxonomy" id="4558"/>
    <lineage>
        <taxon>Eukaryota</taxon>
        <taxon>Viridiplantae</taxon>
        <taxon>Streptophyta</taxon>
        <taxon>Embryophyta</taxon>
        <taxon>Tracheophyta</taxon>
        <taxon>Spermatophyta</taxon>
        <taxon>Magnoliopsida</taxon>
        <taxon>Liliopsida</taxon>
        <taxon>Poales</taxon>
        <taxon>Poaceae</taxon>
        <taxon>PACMAD clade</taxon>
        <taxon>Panicoideae</taxon>
        <taxon>Andropogonodae</taxon>
        <taxon>Andropogoneae</taxon>
        <taxon>Sorghinae</taxon>
        <taxon>Sorghum</taxon>
    </lineage>
</organism>
<accession>A0A921RUR9</accession>
<evidence type="ECO:0000313" key="1">
    <source>
        <dbReference type="EMBL" id="KAG0546303.1"/>
    </source>
</evidence>
<sequence length="132" mass="15240">MSKEMIIFLERNGFAVKPQMVNDRTIEMAYALCENKHAKSLQDMEDISGVMKKVSDINFDDWDSLKRVFVVKIIICYPEETENSKMFSDNELSKLLSIAPSLEGKLFIKNTCMEIYEDIVFARAVRVKSVED</sequence>